<dbReference type="CDD" id="cd02042">
    <property type="entry name" value="ParAB_family"/>
    <property type="match status" value="1"/>
</dbReference>
<dbReference type="Gene3D" id="3.40.50.300">
    <property type="entry name" value="P-loop containing nucleotide triphosphate hydrolases"/>
    <property type="match status" value="1"/>
</dbReference>
<dbReference type="InterPro" id="IPR027417">
    <property type="entry name" value="P-loop_NTPase"/>
</dbReference>
<dbReference type="PIRSF" id="PIRSF009320">
    <property type="entry name" value="Nuc_binding_HP_1000"/>
    <property type="match status" value="1"/>
</dbReference>
<reference evidence="2" key="1">
    <citation type="journal article" name="DNA Res.">
        <title>The physiological potential of anammox bacteria as revealed by their core genome structure.</title>
        <authorList>
            <person name="Okubo T."/>
            <person name="Toyoda A."/>
            <person name="Fukuhara K."/>
            <person name="Uchiyama I."/>
            <person name="Harigaya Y."/>
            <person name="Kuroiwa M."/>
            <person name="Suzuki T."/>
            <person name="Murakami Y."/>
            <person name="Suwa Y."/>
            <person name="Takami H."/>
        </authorList>
    </citation>
    <scope>NUCLEOTIDE SEQUENCE</scope>
    <source>
        <strain evidence="2">317325-3</strain>
    </source>
</reference>
<protein>
    <submittedName>
        <fullName evidence="2">ParA family protein</fullName>
    </submittedName>
</protein>
<dbReference type="Pfam" id="PF01656">
    <property type="entry name" value="CbiA"/>
    <property type="match status" value="1"/>
</dbReference>
<feature type="domain" description="CobQ/CobB/MinD/ParA nucleotide binding" evidence="1">
    <location>
        <begin position="6"/>
        <end position="183"/>
    </location>
</feature>
<evidence type="ECO:0000313" key="3">
    <source>
        <dbReference type="Proteomes" id="UP000662914"/>
    </source>
</evidence>
<gene>
    <name evidence="2" type="ORF">DSYM_04080</name>
</gene>
<evidence type="ECO:0000313" key="2">
    <source>
        <dbReference type="EMBL" id="BBO19709.1"/>
    </source>
</evidence>
<organism evidence="2 3">
    <name type="scientific">Candidatus Desulfobacillus denitrificans</name>
    <dbReference type="NCBI Taxonomy" id="2608985"/>
    <lineage>
        <taxon>Bacteria</taxon>
        <taxon>Pseudomonadati</taxon>
        <taxon>Pseudomonadota</taxon>
        <taxon>Betaproteobacteria</taxon>
        <taxon>Candidatus Desulfobacillus</taxon>
    </lineage>
</organism>
<dbReference type="AlphaFoldDB" id="A0A809QWC1"/>
<proteinExistence type="predicted"/>
<dbReference type="PANTHER" id="PTHR13696:SF96">
    <property type="entry name" value="COBQ_COBB_MIND_PARA NUCLEOTIDE BINDING DOMAIN-CONTAINING PROTEIN"/>
    <property type="match status" value="1"/>
</dbReference>
<dbReference type="Proteomes" id="UP000662914">
    <property type="component" value="Chromosome"/>
</dbReference>
<evidence type="ECO:0000259" key="1">
    <source>
        <dbReference type="Pfam" id="PF01656"/>
    </source>
</evidence>
<name>A0A809QWC1_9PROT</name>
<dbReference type="SUPFAM" id="SSF52540">
    <property type="entry name" value="P-loop containing nucleoside triphosphate hydrolases"/>
    <property type="match status" value="1"/>
</dbReference>
<sequence>MLKSFLIANPKGGCGKTTLATNLAGWFARQGHRVMLGDIDRQQSSREWLKLRPQGLPPIRSWDIQPGEPARPPKDTSHVVLDTPAGLHGRKLDAVVKSIHRVIVPLQPSIFDILATRAFLDVLLEEKAVRKQHTFVAVVGMRVDPRTRAAHELERFVEGLGVPVLGFLRDTQVYVQAAAHGLTLFDLSPARAEKDLPQWQGILDWVEAPHG</sequence>
<dbReference type="PANTHER" id="PTHR13696">
    <property type="entry name" value="P-LOOP CONTAINING NUCLEOSIDE TRIPHOSPHATE HYDROLASE"/>
    <property type="match status" value="1"/>
</dbReference>
<dbReference type="InterPro" id="IPR050678">
    <property type="entry name" value="DNA_Partitioning_ATPase"/>
</dbReference>
<dbReference type="InterPro" id="IPR002586">
    <property type="entry name" value="CobQ/CobB/MinD/ParA_Nub-bd_dom"/>
</dbReference>
<dbReference type="KEGG" id="ddz:DSYM_04080"/>
<dbReference type="EMBL" id="AP021857">
    <property type="protein sequence ID" value="BBO19709.1"/>
    <property type="molecule type" value="Genomic_DNA"/>
</dbReference>
<accession>A0A809QWC1</accession>